<gene>
    <name evidence="2" type="ORF">HNQ68_001633</name>
</gene>
<proteinExistence type="predicted"/>
<dbReference type="RefSeq" id="WP_139316356.1">
    <property type="nucleotide sequence ID" value="NZ_JACHIL010000002.1"/>
</dbReference>
<comment type="caution">
    <text evidence="2">The sequence shown here is derived from an EMBL/GenBank/DDBJ whole genome shotgun (WGS) entry which is preliminary data.</text>
</comment>
<dbReference type="AlphaFoldDB" id="A0A7W8EPB4"/>
<evidence type="ECO:0000256" key="1">
    <source>
        <dbReference type="SAM" id="SignalP"/>
    </source>
</evidence>
<keyword evidence="1" id="KW-0732">Signal</keyword>
<protein>
    <submittedName>
        <fullName evidence="2">Uncharacterized protein</fullName>
    </submittedName>
</protein>
<feature type="signal peptide" evidence="1">
    <location>
        <begin position="1"/>
        <end position="20"/>
    </location>
</feature>
<keyword evidence="3" id="KW-1185">Reference proteome</keyword>
<evidence type="ECO:0000313" key="3">
    <source>
        <dbReference type="Proteomes" id="UP000531231"/>
    </source>
</evidence>
<dbReference type="EMBL" id="JACHIL010000002">
    <property type="protein sequence ID" value="MBB5091109.1"/>
    <property type="molecule type" value="Genomic_DNA"/>
</dbReference>
<feature type="chain" id="PRO_5030732014" evidence="1">
    <location>
        <begin position="21"/>
        <end position="122"/>
    </location>
</feature>
<sequence>MLRVVFLSVSVLGMTTNVWAQPIDTYWARLSKQDHYNSSGVALNSAATIIRQDRANFYIFGKMDPEDESDVFFNDKANRAKLEKMLSEGSLSDRDRAIIENGTPLIRVDIHPEHVEVTVAQD</sequence>
<organism evidence="2 3">
    <name type="scientific">Pseudochrobactrum saccharolyticum</name>
    <dbReference type="NCBI Taxonomy" id="354352"/>
    <lineage>
        <taxon>Bacteria</taxon>
        <taxon>Pseudomonadati</taxon>
        <taxon>Pseudomonadota</taxon>
        <taxon>Alphaproteobacteria</taxon>
        <taxon>Hyphomicrobiales</taxon>
        <taxon>Brucellaceae</taxon>
        <taxon>Pseudochrobactrum</taxon>
    </lineage>
</organism>
<name>A0A7W8EPB4_9HYPH</name>
<reference evidence="2 3" key="1">
    <citation type="submission" date="2020-08" db="EMBL/GenBank/DDBJ databases">
        <title>Genomic Encyclopedia of Type Strains, Phase IV (KMG-IV): sequencing the most valuable type-strain genomes for metagenomic binning, comparative biology and taxonomic classification.</title>
        <authorList>
            <person name="Goeker M."/>
        </authorList>
    </citation>
    <scope>NUCLEOTIDE SEQUENCE [LARGE SCALE GENOMIC DNA]</scope>
    <source>
        <strain evidence="2 3">DSM 25620</strain>
    </source>
</reference>
<dbReference type="Proteomes" id="UP000531231">
    <property type="component" value="Unassembled WGS sequence"/>
</dbReference>
<accession>A0A7W8EPB4</accession>
<evidence type="ECO:0000313" key="2">
    <source>
        <dbReference type="EMBL" id="MBB5091109.1"/>
    </source>
</evidence>